<dbReference type="SUPFAM" id="SSF56645">
    <property type="entry name" value="Acyl-CoA dehydrogenase NM domain-like"/>
    <property type="match status" value="1"/>
</dbReference>
<dbReference type="InterPro" id="IPR006091">
    <property type="entry name" value="Acyl-CoA_Oxase/DH_mid-dom"/>
</dbReference>
<organism evidence="5 6">
    <name type="scientific">Burkholderia gladioli</name>
    <name type="common">Pseudomonas marginata</name>
    <name type="synonym">Phytomonas marginata</name>
    <dbReference type="NCBI Taxonomy" id="28095"/>
    <lineage>
        <taxon>Bacteria</taxon>
        <taxon>Pseudomonadati</taxon>
        <taxon>Pseudomonadota</taxon>
        <taxon>Betaproteobacteria</taxon>
        <taxon>Burkholderiales</taxon>
        <taxon>Burkholderiaceae</taxon>
        <taxon>Burkholderia</taxon>
    </lineage>
</organism>
<dbReference type="PANTHER" id="PTHR48083">
    <property type="entry name" value="MEDIUM-CHAIN SPECIFIC ACYL-COA DEHYDROGENASE, MITOCHONDRIAL-RELATED"/>
    <property type="match status" value="1"/>
</dbReference>
<dbReference type="PANTHER" id="PTHR48083:SF37">
    <property type="entry name" value="DEHYDROGENASE, PUTATIVE-RELATED"/>
    <property type="match status" value="1"/>
</dbReference>
<accession>A0AAW3EVZ7</accession>
<dbReference type="Proteomes" id="UP000029590">
    <property type="component" value="Unassembled WGS sequence"/>
</dbReference>
<comment type="caution">
    <text evidence="5">The sequence shown here is derived from an EMBL/GenBank/DDBJ whole genome shotgun (WGS) entry which is preliminary data.</text>
</comment>
<dbReference type="InterPro" id="IPR050741">
    <property type="entry name" value="Acyl-CoA_dehydrogenase"/>
</dbReference>
<evidence type="ECO:0000256" key="1">
    <source>
        <dbReference type="ARBA" id="ARBA00022630"/>
    </source>
</evidence>
<dbReference type="InterPro" id="IPR046373">
    <property type="entry name" value="Acyl-CoA_Oxase/DH_mid-dom_sf"/>
</dbReference>
<dbReference type="GO" id="GO:0005737">
    <property type="term" value="C:cytoplasm"/>
    <property type="evidence" value="ECO:0007669"/>
    <property type="project" value="TreeGrafter"/>
</dbReference>
<dbReference type="Gene3D" id="2.40.110.10">
    <property type="entry name" value="Butyryl-CoA Dehydrogenase, subunit A, domain 2"/>
    <property type="match status" value="1"/>
</dbReference>
<gene>
    <name evidence="5" type="ORF">DM48_2047</name>
</gene>
<dbReference type="Pfam" id="PF02770">
    <property type="entry name" value="Acyl-CoA_dh_M"/>
    <property type="match status" value="1"/>
</dbReference>
<protein>
    <submittedName>
        <fullName evidence="5">Exported Acyl-CoA dehydrogenase</fullName>
    </submittedName>
</protein>
<sequence length="380" mass="40183">MTPSPQTQPRSDPPRQPAPRRPAVARAPAQAAPRDRVPDLAELDALLAGMPAPLDDAALASAAHRLAADWPSLPRPGAGDTLARWRFLAGVAAHDLPLVKLYEAHADAEAILAELDAQPARNEPEPEPGPGLLAVWAARMPGQELRVTHREGEGTAVRLTGTKAWCSGATCVDTALLTCLDEAGHDRLAAVPMRQPGVTVSTRGWEALGMRATQSVEVDFADASARLVGPPGGYLRRPGFWHGGAGIAACWYGAAAALAARLREAAARREDPHLQAHLGAADVALSAARALLREAAQTIDANPRADAMTLALRTRGAVEQAAEAVLRAALRGLGAGPLCRDRWFARMVADLPVFMRQSHAERDLAALGAALAQAREDWRL</sequence>
<feature type="region of interest" description="Disordered" evidence="3">
    <location>
        <begin position="1"/>
        <end position="37"/>
    </location>
</feature>
<dbReference type="Gene3D" id="1.20.140.10">
    <property type="entry name" value="Butyryl-CoA Dehydrogenase, subunit A, domain 3"/>
    <property type="match status" value="1"/>
</dbReference>
<dbReference type="AlphaFoldDB" id="A0AAW3EVZ7"/>
<dbReference type="SUPFAM" id="SSF47203">
    <property type="entry name" value="Acyl-CoA dehydrogenase C-terminal domain-like"/>
    <property type="match status" value="1"/>
</dbReference>
<evidence type="ECO:0000313" key="6">
    <source>
        <dbReference type="Proteomes" id="UP000029590"/>
    </source>
</evidence>
<evidence type="ECO:0000256" key="2">
    <source>
        <dbReference type="ARBA" id="ARBA00023002"/>
    </source>
</evidence>
<dbReference type="RefSeq" id="WP_036055797.1">
    <property type="nucleotide sequence ID" value="NZ_CADEVY010000001.1"/>
</dbReference>
<evidence type="ECO:0000259" key="4">
    <source>
        <dbReference type="Pfam" id="PF02770"/>
    </source>
</evidence>
<name>A0AAW3EVZ7_BURGA</name>
<dbReference type="GO" id="GO:0003995">
    <property type="term" value="F:acyl-CoA dehydrogenase activity"/>
    <property type="evidence" value="ECO:0007669"/>
    <property type="project" value="TreeGrafter"/>
</dbReference>
<proteinExistence type="predicted"/>
<dbReference type="GO" id="GO:0033539">
    <property type="term" value="P:fatty acid beta-oxidation using acyl-CoA dehydrogenase"/>
    <property type="evidence" value="ECO:0007669"/>
    <property type="project" value="TreeGrafter"/>
</dbReference>
<evidence type="ECO:0000313" key="5">
    <source>
        <dbReference type="EMBL" id="KGC12753.1"/>
    </source>
</evidence>
<keyword evidence="1" id="KW-0285">Flavoprotein</keyword>
<evidence type="ECO:0000256" key="3">
    <source>
        <dbReference type="SAM" id="MobiDB-lite"/>
    </source>
</evidence>
<dbReference type="KEGG" id="bgo:BM43_5718"/>
<reference evidence="5 6" key="1">
    <citation type="submission" date="2014-04" db="EMBL/GenBank/DDBJ databases">
        <authorList>
            <person name="Bishop-Lilly K.A."/>
            <person name="Broomall S.M."/>
            <person name="Chain P.S."/>
            <person name="Chertkov O."/>
            <person name="Coyne S.R."/>
            <person name="Daligault H.E."/>
            <person name="Davenport K.W."/>
            <person name="Erkkila T."/>
            <person name="Frey K.G."/>
            <person name="Gibbons H.S."/>
            <person name="Gu W."/>
            <person name="Jaissle J."/>
            <person name="Johnson S.L."/>
            <person name="Koroleva G.I."/>
            <person name="Ladner J.T."/>
            <person name="Lo C.-C."/>
            <person name="Minogue T.D."/>
            <person name="Munk C."/>
            <person name="Palacios G.F."/>
            <person name="Redden C.L."/>
            <person name="Rosenzweig C.N."/>
            <person name="Scholz M.B."/>
            <person name="Teshima H."/>
            <person name="Xu Y."/>
        </authorList>
    </citation>
    <scope>NUCLEOTIDE SEQUENCE [LARGE SCALE GENOMIC DNA]</scope>
    <source>
        <strain evidence="6">gladioli</strain>
    </source>
</reference>
<feature type="compositionally biased region" description="Low complexity" evidence="3">
    <location>
        <begin position="21"/>
        <end position="32"/>
    </location>
</feature>
<dbReference type="EMBL" id="JPGG01000016">
    <property type="protein sequence ID" value="KGC12753.1"/>
    <property type="molecule type" value="Genomic_DNA"/>
</dbReference>
<feature type="domain" description="Acyl-CoA oxidase/dehydrogenase middle" evidence="4">
    <location>
        <begin position="147"/>
        <end position="222"/>
    </location>
</feature>
<dbReference type="InterPro" id="IPR036250">
    <property type="entry name" value="AcylCo_DH-like_C"/>
</dbReference>
<dbReference type="InterPro" id="IPR009100">
    <property type="entry name" value="AcylCoA_DH/oxidase_NM_dom_sf"/>
</dbReference>
<keyword evidence="2" id="KW-0560">Oxidoreductase</keyword>